<keyword evidence="5" id="KW-0805">Transcription regulation</keyword>
<protein>
    <submittedName>
        <fullName evidence="11">Response regulator receiver domain protein</fullName>
    </submittedName>
</protein>
<dbReference type="GO" id="GO:0005737">
    <property type="term" value="C:cytoplasm"/>
    <property type="evidence" value="ECO:0007669"/>
    <property type="project" value="UniProtKB-SubCell"/>
</dbReference>
<dbReference type="Pfam" id="PF12833">
    <property type="entry name" value="HTH_18"/>
    <property type="match status" value="1"/>
</dbReference>
<dbReference type="PROSITE" id="PS50110">
    <property type="entry name" value="RESPONSE_REGULATORY"/>
    <property type="match status" value="1"/>
</dbReference>
<evidence type="ECO:0000259" key="9">
    <source>
        <dbReference type="PROSITE" id="PS01124"/>
    </source>
</evidence>
<evidence type="ECO:0000256" key="6">
    <source>
        <dbReference type="ARBA" id="ARBA00023125"/>
    </source>
</evidence>
<evidence type="ECO:0000313" key="11">
    <source>
        <dbReference type="EMBL" id="QCT01921.1"/>
    </source>
</evidence>
<dbReference type="Pfam" id="PF00072">
    <property type="entry name" value="Response_reg"/>
    <property type="match status" value="1"/>
</dbReference>
<dbReference type="EMBL" id="CP040396">
    <property type="protein sequence ID" value="QCT01921.1"/>
    <property type="molecule type" value="Genomic_DNA"/>
</dbReference>
<comment type="subcellular location">
    <subcellularLocation>
        <location evidence="1">Cytoplasm</location>
    </subcellularLocation>
</comment>
<dbReference type="PANTHER" id="PTHR42713">
    <property type="entry name" value="HISTIDINE KINASE-RELATED"/>
    <property type="match status" value="1"/>
</dbReference>
<keyword evidence="3 8" id="KW-0597">Phosphoprotein</keyword>
<dbReference type="KEGG" id="palo:E6C60_1203"/>
<dbReference type="SMART" id="SM00342">
    <property type="entry name" value="HTH_ARAC"/>
    <property type="match status" value="1"/>
</dbReference>
<evidence type="ECO:0000256" key="1">
    <source>
        <dbReference type="ARBA" id="ARBA00004496"/>
    </source>
</evidence>
<dbReference type="InterPro" id="IPR018060">
    <property type="entry name" value="HTH_AraC"/>
</dbReference>
<keyword evidence="4" id="KW-0902">Two-component regulatory system</keyword>
<dbReference type="SUPFAM" id="SSF46689">
    <property type="entry name" value="Homeodomain-like"/>
    <property type="match status" value="2"/>
</dbReference>
<gene>
    <name evidence="11" type="ORF">E6C60_1203</name>
</gene>
<keyword evidence="12" id="KW-1185">Reference proteome</keyword>
<dbReference type="PROSITE" id="PS01124">
    <property type="entry name" value="HTH_ARAC_FAMILY_2"/>
    <property type="match status" value="1"/>
</dbReference>
<dbReference type="AlphaFoldDB" id="A0A4P8XKH3"/>
<accession>A0A4P8XKH3</accession>
<dbReference type="SMART" id="SM00448">
    <property type="entry name" value="REC"/>
    <property type="match status" value="1"/>
</dbReference>
<dbReference type="PANTHER" id="PTHR42713:SF3">
    <property type="entry name" value="TRANSCRIPTIONAL REGULATORY PROTEIN HPTR"/>
    <property type="match status" value="1"/>
</dbReference>
<dbReference type="Gene3D" id="3.40.50.2300">
    <property type="match status" value="1"/>
</dbReference>
<dbReference type="InterPro" id="IPR011006">
    <property type="entry name" value="CheY-like_superfamily"/>
</dbReference>
<dbReference type="InterPro" id="IPR051552">
    <property type="entry name" value="HptR"/>
</dbReference>
<feature type="modified residue" description="4-aspartylphosphate" evidence="8">
    <location>
        <position position="54"/>
    </location>
</feature>
<dbReference type="SUPFAM" id="SSF52172">
    <property type="entry name" value="CheY-like"/>
    <property type="match status" value="1"/>
</dbReference>
<evidence type="ECO:0000256" key="5">
    <source>
        <dbReference type="ARBA" id="ARBA00023015"/>
    </source>
</evidence>
<keyword evidence="7" id="KW-0804">Transcription</keyword>
<feature type="domain" description="Response regulatory" evidence="10">
    <location>
        <begin position="3"/>
        <end position="119"/>
    </location>
</feature>
<dbReference type="Gene3D" id="1.10.10.60">
    <property type="entry name" value="Homeodomain-like"/>
    <property type="match status" value="2"/>
</dbReference>
<dbReference type="RefSeq" id="WP_175415222.1">
    <property type="nucleotide sequence ID" value="NZ_CP040396.1"/>
</dbReference>
<feature type="domain" description="HTH araC/xylS-type" evidence="9">
    <location>
        <begin position="247"/>
        <end position="346"/>
    </location>
</feature>
<dbReference type="InterPro" id="IPR001789">
    <property type="entry name" value="Sig_transdc_resp-reg_receiver"/>
</dbReference>
<evidence type="ECO:0000259" key="10">
    <source>
        <dbReference type="PROSITE" id="PS50110"/>
    </source>
</evidence>
<dbReference type="GO" id="GO:0043565">
    <property type="term" value="F:sequence-specific DNA binding"/>
    <property type="evidence" value="ECO:0007669"/>
    <property type="project" value="InterPro"/>
</dbReference>
<sequence length="353" mass="40511">MYSVIVVDDERMIKLSLTKLVNDHPHFYIVGIASNGREALDLQGQHQAALMITDIRMPVIDGLQLIKALKDNSDPAEIILLTGYAEFEYARQSLQLGAVDYLLKPVEVESLYDALDRTYAKLEARRPAPLSPRPDWVWQCKEHGLRLCDLLWSTDEEGLQEELVRIRALTWAEEAHQPGISPALYSELLHFVKQEISRKSSRKIQDTENDTDLQEGSKHPFMFEQRVMALLEEIRGSRSWSSRHVVDKAVAHLEACYPDESLSLKSVAAKLGVSVSYLSRSFSEEMGVPFIQYLTRYRMERAMKYLQQSHFKTYEISQKVGYADYPHFARTFKKHCGLSASAYRKTYGSLEQE</sequence>
<organism evidence="11 12">
    <name type="scientific">Paenibacillus algicola</name>
    <dbReference type="NCBI Taxonomy" id="2565926"/>
    <lineage>
        <taxon>Bacteria</taxon>
        <taxon>Bacillati</taxon>
        <taxon>Bacillota</taxon>
        <taxon>Bacilli</taxon>
        <taxon>Bacillales</taxon>
        <taxon>Paenibacillaceae</taxon>
        <taxon>Paenibacillus</taxon>
    </lineage>
</organism>
<dbReference type="GO" id="GO:0000160">
    <property type="term" value="P:phosphorelay signal transduction system"/>
    <property type="evidence" value="ECO:0007669"/>
    <property type="project" value="UniProtKB-KW"/>
</dbReference>
<evidence type="ECO:0000256" key="3">
    <source>
        <dbReference type="ARBA" id="ARBA00022553"/>
    </source>
</evidence>
<keyword evidence="6" id="KW-0238">DNA-binding</keyword>
<evidence type="ECO:0000256" key="7">
    <source>
        <dbReference type="ARBA" id="ARBA00023163"/>
    </source>
</evidence>
<evidence type="ECO:0000256" key="8">
    <source>
        <dbReference type="PROSITE-ProRule" id="PRU00169"/>
    </source>
</evidence>
<evidence type="ECO:0000256" key="2">
    <source>
        <dbReference type="ARBA" id="ARBA00022490"/>
    </source>
</evidence>
<proteinExistence type="predicted"/>
<dbReference type="CDD" id="cd17536">
    <property type="entry name" value="REC_YesN-like"/>
    <property type="match status" value="1"/>
</dbReference>
<name>A0A4P8XKH3_9BACL</name>
<evidence type="ECO:0000313" key="12">
    <source>
        <dbReference type="Proteomes" id="UP000300879"/>
    </source>
</evidence>
<reference evidence="11 12" key="1">
    <citation type="submission" date="2019-05" db="EMBL/GenBank/DDBJ databases">
        <authorList>
            <person name="Chen C."/>
        </authorList>
    </citation>
    <scope>NUCLEOTIDE SEQUENCE [LARGE SCALE GENOMIC DNA]</scope>
    <source>
        <strain evidence="11 12">HB172198</strain>
    </source>
</reference>
<evidence type="ECO:0000256" key="4">
    <source>
        <dbReference type="ARBA" id="ARBA00023012"/>
    </source>
</evidence>
<dbReference type="GO" id="GO:0003700">
    <property type="term" value="F:DNA-binding transcription factor activity"/>
    <property type="evidence" value="ECO:0007669"/>
    <property type="project" value="InterPro"/>
</dbReference>
<dbReference type="InterPro" id="IPR009057">
    <property type="entry name" value="Homeodomain-like_sf"/>
</dbReference>
<dbReference type="Proteomes" id="UP000300879">
    <property type="component" value="Chromosome"/>
</dbReference>
<keyword evidence="2" id="KW-0963">Cytoplasm</keyword>